<dbReference type="NCBIfam" id="TIGR04183">
    <property type="entry name" value="Por_Secre_tail"/>
    <property type="match status" value="1"/>
</dbReference>
<name>A0ABU3U9U6_9FLAO</name>
<keyword evidence="1" id="KW-0732">Signal</keyword>
<dbReference type="Pfam" id="PF18962">
    <property type="entry name" value="Por_Secre_tail"/>
    <property type="match status" value="1"/>
</dbReference>
<dbReference type="RefSeq" id="WP_316663225.1">
    <property type="nucleotide sequence ID" value="NZ_JAWHTF010000008.1"/>
</dbReference>
<accession>A0ABU3U9U6</accession>
<evidence type="ECO:0000313" key="4">
    <source>
        <dbReference type="Proteomes" id="UP001268651"/>
    </source>
</evidence>
<proteinExistence type="predicted"/>
<gene>
    <name evidence="3" type="ORF">RXV94_13230</name>
</gene>
<keyword evidence="4" id="KW-1185">Reference proteome</keyword>
<evidence type="ECO:0000256" key="1">
    <source>
        <dbReference type="ARBA" id="ARBA00022729"/>
    </source>
</evidence>
<feature type="non-terminal residue" evidence="3">
    <location>
        <position position="1"/>
    </location>
</feature>
<dbReference type="EMBL" id="JAWHTF010000008">
    <property type="protein sequence ID" value="MDU8887127.1"/>
    <property type="molecule type" value="Genomic_DNA"/>
</dbReference>
<protein>
    <submittedName>
        <fullName evidence="3">T9SS type A sorting domain-containing protein</fullName>
    </submittedName>
</protein>
<evidence type="ECO:0000259" key="2">
    <source>
        <dbReference type="Pfam" id="PF18962"/>
    </source>
</evidence>
<sequence length="239" mass="25559">TVNEIPEANAGADVTIEEGQSTTLTVTGGTSYQWSNGSTSQSITVSPNVTTTYSVEVFANNCSSFDEIKVNIVEPIVAYAGRDVTICSGDSVELTASGGSKYNWSTGEITESIIVAPTHTSVYEVTVSNGISQDTDKVKVTVIQCQSSSLDLNDNLSNNVEFSVFPNPTSGTLNVKLLELSNLSNLMLYDMLGKALVNKPIDPGADLEFKLDLSSYPKGIYILTIIQNGEPFSKKVVLH</sequence>
<dbReference type="Proteomes" id="UP001268651">
    <property type="component" value="Unassembled WGS sequence"/>
</dbReference>
<organism evidence="3 4">
    <name type="scientific">Gilvirhabdus luticola</name>
    <dbReference type="NCBI Taxonomy" id="3079858"/>
    <lineage>
        <taxon>Bacteria</taxon>
        <taxon>Pseudomonadati</taxon>
        <taxon>Bacteroidota</taxon>
        <taxon>Flavobacteriia</taxon>
        <taxon>Flavobacteriales</taxon>
        <taxon>Flavobacteriaceae</taxon>
        <taxon>Gilvirhabdus</taxon>
    </lineage>
</organism>
<comment type="caution">
    <text evidence="3">The sequence shown here is derived from an EMBL/GenBank/DDBJ whole genome shotgun (WGS) entry which is preliminary data.</text>
</comment>
<feature type="domain" description="Secretion system C-terminal sorting" evidence="2">
    <location>
        <begin position="164"/>
        <end position="237"/>
    </location>
</feature>
<dbReference type="InterPro" id="IPR026444">
    <property type="entry name" value="Secre_tail"/>
</dbReference>
<evidence type="ECO:0000313" key="3">
    <source>
        <dbReference type="EMBL" id="MDU8887127.1"/>
    </source>
</evidence>
<reference evidence="3 4" key="1">
    <citation type="submission" date="2023-10" db="EMBL/GenBank/DDBJ databases">
        <title>Marimonas sp. nov. isolated from tidal mud flat.</title>
        <authorList>
            <person name="Jaincy N.J."/>
            <person name="Srinivasan S."/>
            <person name="Lee S.-S."/>
        </authorList>
    </citation>
    <scope>NUCLEOTIDE SEQUENCE [LARGE SCALE GENOMIC DNA]</scope>
    <source>
        <strain evidence="3 4">MJ-SS3</strain>
    </source>
</reference>